<gene>
    <name evidence="1" type="ORF">BDR25DRAFT_300758</name>
</gene>
<accession>A0ACB6RBS0</accession>
<evidence type="ECO:0000313" key="1">
    <source>
        <dbReference type="EMBL" id="KAF2475777.1"/>
    </source>
</evidence>
<name>A0ACB6RBS0_9PLEO</name>
<sequence length="222" mass="23789">MKLLSVLAFTMGVLTAVLGGPSPSPQIMPPPPLIIPSQYYLRANAPNTPFHNRPVVRFPQSHMLGLENFTVHPATTPVYFLPIPIPGKETFAMQVPYSGDDMSETPYVTAIVSKGSHTASMKILSMPDPTATSTKDGCPGVEVTCVADQWSVSGGHPGVAMKGLKYEGWKGGWSVVKDAGTEGWHIYWVAKGEAAKAKRQFGMASVHDVDVDVVPVEAEGEN</sequence>
<proteinExistence type="predicted"/>
<dbReference type="Proteomes" id="UP000799755">
    <property type="component" value="Unassembled WGS sequence"/>
</dbReference>
<reference evidence="1" key="1">
    <citation type="journal article" date="2020" name="Stud. Mycol.">
        <title>101 Dothideomycetes genomes: a test case for predicting lifestyles and emergence of pathogens.</title>
        <authorList>
            <person name="Haridas S."/>
            <person name="Albert R."/>
            <person name="Binder M."/>
            <person name="Bloem J."/>
            <person name="Labutti K."/>
            <person name="Salamov A."/>
            <person name="Andreopoulos B."/>
            <person name="Baker S."/>
            <person name="Barry K."/>
            <person name="Bills G."/>
            <person name="Bluhm B."/>
            <person name="Cannon C."/>
            <person name="Castanera R."/>
            <person name="Culley D."/>
            <person name="Daum C."/>
            <person name="Ezra D."/>
            <person name="Gonzalez J."/>
            <person name="Henrissat B."/>
            <person name="Kuo A."/>
            <person name="Liang C."/>
            <person name="Lipzen A."/>
            <person name="Lutzoni F."/>
            <person name="Magnuson J."/>
            <person name="Mondo S."/>
            <person name="Nolan M."/>
            <person name="Ohm R."/>
            <person name="Pangilinan J."/>
            <person name="Park H.-J."/>
            <person name="Ramirez L."/>
            <person name="Alfaro M."/>
            <person name="Sun H."/>
            <person name="Tritt A."/>
            <person name="Yoshinaga Y."/>
            <person name="Zwiers L.-H."/>
            <person name="Turgeon B."/>
            <person name="Goodwin S."/>
            <person name="Spatafora J."/>
            <person name="Crous P."/>
            <person name="Grigoriev I."/>
        </authorList>
    </citation>
    <scope>NUCLEOTIDE SEQUENCE</scope>
    <source>
        <strain evidence="1">ATCC 200398</strain>
    </source>
</reference>
<protein>
    <submittedName>
        <fullName evidence="1">Uncharacterized protein</fullName>
    </submittedName>
</protein>
<dbReference type="EMBL" id="MU003495">
    <property type="protein sequence ID" value="KAF2475777.1"/>
    <property type="molecule type" value="Genomic_DNA"/>
</dbReference>
<comment type="caution">
    <text evidence="1">The sequence shown here is derived from an EMBL/GenBank/DDBJ whole genome shotgun (WGS) entry which is preliminary data.</text>
</comment>
<organism evidence="1 2">
    <name type="scientific">Lindgomyces ingoldianus</name>
    <dbReference type="NCBI Taxonomy" id="673940"/>
    <lineage>
        <taxon>Eukaryota</taxon>
        <taxon>Fungi</taxon>
        <taxon>Dikarya</taxon>
        <taxon>Ascomycota</taxon>
        <taxon>Pezizomycotina</taxon>
        <taxon>Dothideomycetes</taxon>
        <taxon>Pleosporomycetidae</taxon>
        <taxon>Pleosporales</taxon>
        <taxon>Lindgomycetaceae</taxon>
        <taxon>Lindgomyces</taxon>
    </lineage>
</organism>
<evidence type="ECO:0000313" key="2">
    <source>
        <dbReference type="Proteomes" id="UP000799755"/>
    </source>
</evidence>
<keyword evidence="2" id="KW-1185">Reference proteome</keyword>